<protein>
    <recommendedName>
        <fullName evidence="4">Lipoprotein</fullName>
    </recommendedName>
</protein>
<name>A0A1V4T346_9GAMM</name>
<organism evidence="2 3">
    <name type="scientific">Oceanospirillum multiglobuliferum</name>
    <dbReference type="NCBI Taxonomy" id="64969"/>
    <lineage>
        <taxon>Bacteria</taxon>
        <taxon>Pseudomonadati</taxon>
        <taxon>Pseudomonadota</taxon>
        <taxon>Gammaproteobacteria</taxon>
        <taxon>Oceanospirillales</taxon>
        <taxon>Oceanospirillaceae</taxon>
        <taxon>Oceanospirillum</taxon>
    </lineage>
</organism>
<accession>A0A1V4T346</accession>
<feature type="signal peptide" evidence="1">
    <location>
        <begin position="1"/>
        <end position="21"/>
    </location>
</feature>
<evidence type="ECO:0008006" key="4">
    <source>
        <dbReference type="Google" id="ProtNLM"/>
    </source>
</evidence>
<reference evidence="2 3" key="1">
    <citation type="submission" date="2017-01" db="EMBL/GenBank/DDBJ databases">
        <title>Genome Sequencing of a Marine Spirillum, Oceanospirillum multiglobuliferum ATCC 33336, from Japan.</title>
        <authorList>
            <person name="Carney J.G."/>
            <person name="Trachtenberg A.M."/>
            <person name="Rheaume B.A."/>
            <person name="Linnane J.D."/>
            <person name="Pitts N.L."/>
            <person name="Mykles D.L."/>
            <person name="Maclea K.S."/>
        </authorList>
    </citation>
    <scope>NUCLEOTIDE SEQUENCE [LARGE SCALE GENOMIC DNA]</scope>
    <source>
        <strain evidence="2 3">ATCC 33336</strain>
    </source>
</reference>
<dbReference type="AlphaFoldDB" id="A0A1V4T346"/>
<dbReference type="PROSITE" id="PS51257">
    <property type="entry name" value="PROKAR_LIPOPROTEIN"/>
    <property type="match status" value="1"/>
</dbReference>
<keyword evidence="1" id="KW-0732">Signal</keyword>
<sequence>MAKSHSTTGAMIAFSTLFALSGCTSMGTITEQQLSDAQLMQDVLVQDAILRQVSQECMRVQPTTMPLAYETQAYWWQKNGDWVILADQSINKLVLDSVERVQAPEETTLGLSVTLQVSLLAQQQRDQLITEQTSAETCTSLLNGYRNGDHDLAQNSLLSEHLPRLKALAQEYYPPSFSDASELLQSHDRSQFIAERLAQKTLCEQVRVTALVRQWPREVYNADCGAGRQYLLSCQWGECRITL</sequence>
<dbReference type="OrthoDB" id="6121551at2"/>
<keyword evidence="3" id="KW-1185">Reference proteome</keyword>
<evidence type="ECO:0000313" key="3">
    <source>
        <dbReference type="Proteomes" id="UP000191418"/>
    </source>
</evidence>
<gene>
    <name evidence="2" type="ORF">BTE48_13100</name>
</gene>
<dbReference type="EMBL" id="MTSM01000021">
    <property type="protein sequence ID" value="OPX54609.1"/>
    <property type="molecule type" value="Genomic_DNA"/>
</dbReference>
<evidence type="ECO:0000313" key="2">
    <source>
        <dbReference type="EMBL" id="OPX54609.1"/>
    </source>
</evidence>
<comment type="caution">
    <text evidence="2">The sequence shown here is derived from an EMBL/GenBank/DDBJ whole genome shotgun (WGS) entry which is preliminary data.</text>
</comment>
<evidence type="ECO:0000256" key="1">
    <source>
        <dbReference type="SAM" id="SignalP"/>
    </source>
</evidence>
<dbReference type="RefSeq" id="WP_078746136.1">
    <property type="nucleotide sequence ID" value="NZ_FUXG01000020.1"/>
</dbReference>
<feature type="chain" id="PRO_5012957444" description="Lipoprotein" evidence="1">
    <location>
        <begin position="22"/>
        <end position="243"/>
    </location>
</feature>
<dbReference type="Proteomes" id="UP000191418">
    <property type="component" value="Unassembled WGS sequence"/>
</dbReference>
<proteinExistence type="predicted"/>